<reference evidence="2" key="1">
    <citation type="submission" date="2016-10" db="EMBL/GenBank/DDBJ databases">
        <authorList>
            <person name="Varghese N."/>
            <person name="Submissions S."/>
        </authorList>
    </citation>
    <scope>NUCLEOTIDE SEQUENCE [LARGE SCALE GENOMIC DNA]</scope>
    <source>
        <strain evidence="2">DSM 22376</strain>
    </source>
</reference>
<dbReference type="Proteomes" id="UP000198951">
    <property type="component" value="Unassembled WGS sequence"/>
</dbReference>
<proteinExistence type="predicted"/>
<accession>A0A1H4DSH7</accession>
<name>A0A1H4DSH7_9FLAO</name>
<dbReference type="AlphaFoldDB" id="A0A1H4DSH7"/>
<organism evidence="1 2">
    <name type="scientific">Flavobacterium gillisiae</name>
    <dbReference type="NCBI Taxonomy" id="150146"/>
    <lineage>
        <taxon>Bacteria</taxon>
        <taxon>Pseudomonadati</taxon>
        <taxon>Bacteroidota</taxon>
        <taxon>Flavobacteriia</taxon>
        <taxon>Flavobacteriales</taxon>
        <taxon>Flavobacteriaceae</taxon>
        <taxon>Flavobacterium</taxon>
    </lineage>
</organism>
<keyword evidence="2" id="KW-1185">Reference proteome</keyword>
<evidence type="ECO:0000313" key="2">
    <source>
        <dbReference type="Proteomes" id="UP000198951"/>
    </source>
</evidence>
<dbReference type="EMBL" id="FNRD01000008">
    <property type="protein sequence ID" value="SEA75459.1"/>
    <property type="molecule type" value="Genomic_DNA"/>
</dbReference>
<evidence type="ECO:0000313" key="1">
    <source>
        <dbReference type="EMBL" id="SEA75459.1"/>
    </source>
</evidence>
<gene>
    <name evidence="1" type="ORF">SAMN05443667_10883</name>
</gene>
<protein>
    <submittedName>
        <fullName evidence="1">Uncharacterized protein</fullName>
    </submittedName>
</protein>
<sequence>MWNLILTINPNKKGGLFTDLQYLDFGLSSSTYTFRYN</sequence>